<dbReference type="EMBL" id="CP096849">
    <property type="protein sequence ID" value="WMT68309.1"/>
    <property type="molecule type" value="Genomic_DNA"/>
</dbReference>
<feature type="region of interest" description="Disordered" evidence="1">
    <location>
        <begin position="1"/>
        <end position="22"/>
    </location>
</feature>
<gene>
    <name evidence="2" type="ORF">M2B19_12375</name>
</gene>
<evidence type="ECO:0000256" key="1">
    <source>
        <dbReference type="SAM" id="MobiDB-lite"/>
    </source>
</evidence>
<dbReference type="RefSeq" id="WP_063308658.1">
    <property type="nucleotide sequence ID" value="NZ_CP083862.1"/>
</dbReference>
<proteinExistence type="predicted"/>
<dbReference type="Proteomes" id="UP001228563">
    <property type="component" value="Chromosome"/>
</dbReference>
<organism evidence="2 3">
    <name type="scientific">Enterobacter kobei</name>
    <dbReference type="NCBI Taxonomy" id="208224"/>
    <lineage>
        <taxon>Bacteria</taxon>
        <taxon>Pseudomonadati</taxon>
        <taxon>Pseudomonadota</taxon>
        <taxon>Gammaproteobacteria</taxon>
        <taxon>Enterobacterales</taxon>
        <taxon>Enterobacteriaceae</taxon>
        <taxon>Enterobacter</taxon>
        <taxon>Enterobacter cloacae complex</taxon>
    </lineage>
</organism>
<evidence type="ECO:0000313" key="3">
    <source>
        <dbReference type="Proteomes" id="UP001228563"/>
    </source>
</evidence>
<accession>A0AAJ6LQL6</accession>
<reference evidence="2" key="1">
    <citation type="submission" date="2022-04" db="EMBL/GenBank/DDBJ databases">
        <title>Co-occurrence of mcr-9 and blaNDM-1 in multidrug-resistant Enterobacter kobei strain isolated from an infant with urinary infection.</title>
        <authorList>
            <person name="Zeng H."/>
        </authorList>
    </citation>
    <scope>NUCLEOTIDE SEQUENCE</scope>
    <source>
        <strain evidence="2">EC1382</strain>
    </source>
</reference>
<protein>
    <submittedName>
        <fullName evidence="2">Uncharacterized protein</fullName>
    </submittedName>
</protein>
<evidence type="ECO:0000313" key="2">
    <source>
        <dbReference type="EMBL" id="WMT68309.1"/>
    </source>
</evidence>
<name>A0AAJ6LQL6_9ENTR</name>
<sequence length="378" mass="43166">MTVHNSTTNDTPRGESTDVTTRSTLTNRIRTEYTEVVNDRGIRKILAKIVKSGAKKIPGIGTALTLLEEGYAEVTAMEEKQRRARVEKFVIGIYQTLPELADISSEDFLAVLRKVLQDDEDEKTWLYVRLLVQLGRGTLDKEIRFHFIHMTHNLTFGQLKFARELYLRKSLELKGYNTKGDAELALTDRPEGMTQRAINTLISWGLIREDRSGELRRAPFYLMNDDMHTLIDLLFDNRSLQPAEIGMEVKDQPDVVILTSTRSDGDLYVTELPEKLERHKLKVAIMEKNSDHQKTTLAGLYVFLTTGEEELHFRREECTYIQVRDTPEKDGDSLLRVRVKSSIFNGSDISKTSIGILRDIINRVADGVLRLHEAKASK</sequence>
<dbReference type="AlphaFoldDB" id="A0AAJ6LQL6"/>
<feature type="compositionally biased region" description="Polar residues" evidence="1">
    <location>
        <begin position="1"/>
        <end position="11"/>
    </location>
</feature>